<evidence type="ECO:0000313" key="11">
    <source>
        <dbReference type="Proteomes" id="UP000278807"/>
    </source>
</evidence>
<evidence type="ECO:0000313" key="12">
    <source>
        <dbReference type="WBParaSite" id="HNAJ_0000079901-mRNA-1"/>
    </source>
</evidence>
<name>A0A0R3T1N6_RODNA</name>
<gene>
    <name evidence="10" type="ORF">HNAJ_LOCUS799</name>
</gene>
<dbReference type="Gene3D" id="3.40.50.620">
    <property type="entry name" value="HUPs"/>
    <property type="match status" value="1"/>
</dbReference>
<evidence type="ECO:0000256" key="1">
    <source>
        <dbReference type="ARBA" id="ARBA00005594"/>
    </source>
</evidence>
<dbReference type="STRING" id="102285.A0A0R3T1N6"/>
<dbReference type="SUPFAM" id="SSF52374">
    <property type="entry name" value="Nucleotidylyl transferase"/>
    <property type="match status" value="1"/>
</dbReference>
<dbReference type="InterPro" id="IPR002300">
    <property type="entry name" value="aa-tRNA-synth_Ia"/>
</dbReference>
<dbReference type="EMBL" id="UZAE01000254">
    <property type="protein sequence ID" value="VDN96658.1"/>
    <property type="molecule type" value="Genomic_DNA"/>
</dbReference>
<keyword evidence="6" id="KW-0648">Protein biosynthesis</keyword>
<dbReference type="PANTHER" id="PTHR11946">
    <property type="entry name" value="VALYL-TRNA SYNTHETASES"/>
    <property type="match status" value="1"/>
</dbReference>
<feature type="domain" description="Aminoacyl-tRNA synthetase class Ia" evidence="9">
    <location>
        <begin position="1"/>
        <end position="136"/>
    </location>
</feature>
<dbReference type="Gene3D" id="3.90.740.10">
    <property type="entry name" value="Valyl/Leucyl/Isoleucyl-tRNA synthetase, editing domain"/>
    <property type="match status" value="1"/>
</dbReference>
<dbReference type="GO" id="GO:0006438">
    <property type="term" value="P:valyl-tRNA aminoacylation"/>
    <property type="evidence" value="ECO:0007669"/>
    <property type="project" value="InterPro"/>
</dbReference>
<dbReference type="InterPro" id="IPR014729">
    <property type="entry name" value="Rossmann-like_a/b/a_fold"/>
</dbReference>
<evidence type="ECO:0000256" key="4">
    <source>
        <dbReference type="ARBA" id="ARBA00022741"/>
    </source>
</evidence>
<keyword evidence="4" id="KW-0547">Nucleotide-binding</keyword>
<evidence type="ECO:0000259" key="9">
    <source>
        <dbReference type="Pfam" id="PF00133"/>
    </source>
</evidence>
<dbReference type="GO" id="GO:0004832">
    <property type="term" value="F:valine-tRNA ligase activity"/>
    <property type="evidence" value="ECO:0007669"/>
    <property type="project" value="UniProtKB-EC"/>
</dbReference>
<dbReference type="PANTHER" id="PTHR11946:SF109">
    <property type="entry name" value="VALINE--TRNA LIGASE"/>
    <property type="match status" value="1"/>
</dbReference>
<keyword evidence="7" id="KW-0030">Aminoacyl-tRNA synthetase</keyword>
<keyword evidence="11" id="KW-1185">Reference proteome</keyword>
<dbReference type="InterPro" id="IPR009008">
    <property type="entry name" value="Val/Leu/Ile-tRNA-synth_edit"/>
</dbReference>
<reference evidence="12" key="1">
    <citation type="submission" date="2017-02" db="UniProtKB">
        <authorList>
            <consortium name="WormBaseParasite"/>
        </authorList>
    </citation>
    <scope>IDENTIFICATION</scope>
</reference>
<keyword evidence="3" id="KW-0436">Ligase</keyword>
<accession>A0A0R3T1N6</accession>
<dbReference type="InterPro" id="IPR002303">
    <property type="entry name" value="Valyl-tRNA_ligase"/>
</dbReference>
<proteinExistence type="inferred from homology"/>
<dbReference type="OrthoDB" id="629407at2759"/>
<dbReference type="AlphaFoldDB" id="A0A0R3T1N6"/>
<organism evidence="12">
    <name type="scientific">Rodentolepis nana</name>
    <name type="common">Dwarf tapeworm</name>
    <name type="synonym">Hymenolepis nana</name>
    <dbReference type="NCBI Taxonomy" id="102285"/>
    <lineage>
        <taxon>Eukaryota</taxon>
        <taxon>Metazoa</taxon>
        <taxon>Spiralia</taxon>
        <taxon>Lophotrochozoa</taxon>
        <taxon>Platyhelminthes</taxon>
        <taxon>Cestoda</taxon>
        <taxon>Eucestoda</taxon>
        <taxon>Cyclophyllidea</taxon>
        <taxon>Hymenolepididae</taxon>
        <taxon>Rodentolepis</taxon>
    </lineage>
</organism>
<reference evidence="10 11" key="2">
    <citation type="submission" date="2018-11" db="EMBL/GenBank/DDBJ databases">
        <authorList>
            <consortium name="Pathogen Informatics"/>
        </authorList>
    </citation>
    <scope>NUCLEOTIDE SEQUENCE [LARGE SCALE GENOMIC DNA]</scope>
</reference>
<keyword evidence="5" id="KW-0067">ATP-binding</keyword>
<protein>
    <recommendedName>
        <fullName evidence="2">valine--tRNA ligase</fullName>
        <ecNumber evidence="2">6.1.1.9</ecNumber>
    </recommendedName>
    <alternativeName>
        <fullName evidence="8">Valyl-tRNA synthetase</fullName>
    </alternativeName>
</protein>
<dbReference type="WBParaSite" id="HNAJ_0000079901-mRNA-1">
    <property type="protein sequence ID" value="HNAJ_0000079901-mRNA-1"/>
    <property type="gene ID" value="HNAJ_0000079901"/>
</dbReference>
<evidence type="ECO:0000256" key="3">
    <source>
        <dbReference type="ARBA" id="ARBA00022598"/>
    </source>
</evidence>
<evidence type="ECO:0000256" key="7">
    <source>
        <dbReference type="ARBA" id="ARBA00023146"/>
    </source>
</evidence>
<evidence type="ECO:0000256" key="5">
    <source>
        <dbReference type="ARBA" id="ARBA00022840"/>
    </source>
</evidence>
<dbReference type="EC" id="6.1.1.9" evidence="2"/>
<evidence type="ECO:0000256" key="8">
    <source>
        <dbReference type="ARBA" id="ARBA00029936"/>
    </source>
</evidence>
<evidence type="ECO:0000256" key="6">
    <source>
        <dbReference type="ARBA" id="ARBA00022917"/>
    </source>
</evidence>
<dbReference type="Pfam" id="PF00133">
    <property type="entry name" value="tRNA-synt_1"/>
    <property type="match status" value="1"/>
</dbReference>
<dbReference type="GO" id="GO:0005829">
    <property type="term" value="C:cytosol"/>
    <property type="evidence" value="ECO:0007669"/>
    <property type="project" value="TreeGrafter"/>
</dbReference>
<dbReference type="GO" id="GO:0002161">
    <property type="term" value="F:aminoacyl-tRNA deacylase activity"/>
    <property type="evidence" value="ECO:0007669"/>
    <property type="project" value="InterPro"/>
</dbReference>
<dbReference type="Proteomes" id="UP000278807">
    <property type="component" value="Unassembled WGS sequence"/>
</dbReference>
<evidence type="ECO:0000313" key="10">
    <source>
        <dbReference type="EMBL" id="VDN96658.1"/>
    </source>
</evidence>
<dbReference type="SUPFAM" id="SSF50677">
    <property type="entry name" value="ValRS/IleRS/LeuRS editing domain"/>
    <property type="match status" value="1"/>
</dbReference>
<evidence type="ECO:0000256" key="2">
    <source>
        <dbReference type="ARBA" id="ARBA00013169"/>
    </source>
</evidence>
<sequence length="230" mass="25871">MRGKDVSWIPGLDHAGLATELVVERHLARGGKGRSGSVNPRHDLGREAFIKEIWKWKESKSNSILDQLNRLGLLLDWHSEYFTFSPEHSKAVNEALFRLSDAGLLYRANSLISWCCHLQSAISDIEVDRKEITEFTKLSVPGYATKQEFGYVDVFNYKLLNEDEAVPVATTRLETMLGDTALAVHPDDSRYAHLIGKQVVHPFVKNRVLPIIADADHVDPNQGTGKADYF</sequence>
<comment type="similarity">
    <text evidence="1">Belongs to the class-I aminoacyl-tRNA synthetase family.</text>
</comment>
<dbReference type="GO" id="GO:0005524">
    <property type="term" value="F:ATP binding"/>
    <property type="evidence" value="ECO:0007669"/>
    <property type="project" value="UniProtKB-KW"/>
</dbReference>